<dbReference type="PANTHER" id="PTHR33429:SF2">
    <property type="entry name" value="OS01G0888850 PROTEIN"/>
    <property type="match status" value="1"/>
</dbReference>
<name>A0A3L6SZK3_PANMI</name>
<comment type="caution">
    <text evidence="3">The sequence shown here is derived from an EMBL/GenBank/DDBJ whole genome shotgun (WGS) entry which is preliminary data.</text>
</comment>
<dbReference type="EMBL" id="PQIB02000003">
    <property type="protein sequence ID" value="RLN28955.1"/>
    <property type="molecule type" value="Genomic_DNA"/>
</dbReference>
<reference evidence="4" key="1">
    <citation type="journal article" date="2019" name="Nat. Commun.">
        <title>The genome of broomcorn millet.</title>
        <authorList>
            <person name="Zou C."/>
            <person name="Miki D."/>
            <person name="Li D."/>
            <person name="Tang Q."/>
            <person name="Xiao L."/>
            <person name="Rajput S."/>
            <person name="Deng P."/>
            <person name="Jia W."/>
            <person name="Huang R."/>
            <person name="Zhang M."/>
            <person name="Sun Y."/>
            <person name="Hu J."/>
            <person name="Fu X."/>
            <person name="Schnable P.S."/>
            <person name="Li F."/>
            <person name="Zhang H."/>
            <person name="Feng B."/>
            <person name="Zhu X."/>
            <person name="Liu R."/>
            <person name="Schnable J.C."/>
            <person name="Zhu J.-K."/>
            <person name="Zhang H."/>
        </authorList>
    </citation>
    <scope>NUCLEOTIDE SEQUENCE [LARGE SCALE GENOMIC DNA]</scope>
</reference>
<dbReference type="OrthoDB" id="684911at2759"/>
<keyword evidence="2" id="KW-0472">Membrane</keyword>
<feature type="transmembrane region" description="Helical" evidence="2">
    <location>
        <begin position="29"/>
        <end position="51"/>
    </location>
</feature>
<organism evidence="3 4">
    <name type="scientific">Panicum miliaceum</name>
    <name type="common">Proso millet</name>
    <name type="synonym">Broomcorn millet</name>
    <dbReference type="NCBI Taxonomy" id="4540"/>
    <lineage>
        <taxon>Eukaryota</taxon>
        <taxon>Viridiplantae</taxon>
        <taxon>Streptophyta</taxon>
        <taxon>Embryophyta</taxon>
        <taxon>Tracheophyta</taxon>
        <taxon>Spermatophyta</taxon>
        <taxon>Magnoliopsida</taxon>
        <taxon>Liliopsida</taxon>
        <taxon>Poales</taxon>
        <taxon>Poaceae</taxon>
        <taxon>PACMAD clade</taxon>
        <taxon>Panicoideae</taxon>
        <taxon>Panicodae</taxon>
        <taxon>Paniceae</taxon>
        <taxon>Panicinae</taxon>
        <taxon>Panicum</taxon>
        <taxon>Panicum sect. Panicum</taxon>
    </lineage>
</organism>
<protein>
    <submittedName>
        <fullName evidence="3">Uncharacterized protein</fullName>
    </submittedName>
</protein>
<accession>A0A3L6SZK3</accession>
<gene>
    <name evidence="3" type="ORF">C2845_PM05G37800</name>
</gene>
<keyword evidence="4" id="KW-1185">Reference proteome</keyword>
<sequence>MSSGLNGLGNAMAASQSHHHDHGGNYGPVVGMLFFIAIVTAGSLALARYCVGSQAFQRTGYDLDAYVQRKFAVCVGAGLRPVKKQQACQPAAAAEEVTAAPEPPAEQEEEEEGAGDPQDTNQ</sequence>
<feature type="compositionally biased region" description="Acidic residues" evidence="1">
    <location>
        <begin position="105"/>
        <end position="114"/>
    </location>
</feature>
<feature type="region of interest" description="Disordered" evidence="1">
    <location>
        <begin position="90"/>
        <end position="122"/>
    </location>
</feature>
<dbReference type="Proteomes" id="UP000275267">
    <property type="component" value="Unassembled WGS sequence"/>
</dbReference>
<dbReference type="AlphaFoldDB" id="A0A3L6SZK3"/>
<evidence type="ECO:0000313" key="3">
    <source>
        <dbReference type="EMBL" id="RLN28955.1"/>
    </source>
</evidence>
<feature type="region of interest" description="Disordered" evidence="1">
    <location>
        <begin position="1"/>
        <end position="20"/>
    </location>
</feature>
<evidence type="ECO:0000256" key="2">
    <source>
        <dbReference type="SAM" id="Phobius"/>
    </source>
</evidence>
<evidence type="ECO:0000313" key="4">
    <source>
        <dbReference type="Proteomes" id="UP000275267"/>
    </source>
</evidence>
<keyword evidence="2" id="KW-1133">Transmembrane helix</keyword>
<dbReference type="PANTHER" id="PTHR33429">
    <property type="entry name" value="OS02G0708000 PROTEIN-RELATED"/>
    <property type="match status" value="1"/>
</dbReference>
<feature type="compositionally biased region" description="Low complexity" evidence="1">
    <location>
        <begin position="90"/>
        <end position="100"/>
    </location>
</feature>
<keyword evidence="2" id="KW-0812">Transmembrane</keyword>
<evidence type="ECO:0000256" key="1">
    <source>
        <dbReference type="SAM" id="MobiDB-lite"/>
    </source>
</evidence>
<proteinExistence type="predicted"/>